<name>A0A0E9QP79_ANGAN</name>
<reference evidence="1" key="2">
    <citation type="journal article" date="2015" name="Fish Shellfish Immunol.">
        <title>Early steps in the European eel (Anguilla anguilla)-Vibrio vulnificus interaction in the gills: Role of the RtxA13 toxin.</title>
        <authorList>
            <person name="Callol A."/>
            <person name="Pajuelo D."/>
            <person name="Ebbesson L."/>
            <person name="Teles M."/>
            <person name="MacKenzie S."/>
            <person name="Amaro C."/>
        </authorList>
    </citation>
    <scope>NUCLEOTIDE SEQUENCE</scope>
</reference>
<reference evidence="1" key="1">
    <citation type="submission" date="2014-11" db="EMBL/GenBank/DDBJ databases">
        <authorList>
            <person name="Amaro Gonzalez C."/>
        </authorList>
    </citation>
    <scope>NUCLEOTIDE SEQUENCE</scope>
</reference>
<proteinExistence type="predicted"/>
<dbReference type="EMBL" id="GBXM01090679">
    <property type="protein sequence ID" value="JAH17898.1"/>
    <property type="molecule type" value="Transcribed_RNA"/>
</dbReference>
<sequence length="42" mass="5024">MAFHEIENKVSFFLFRITQCFVIFRNIGQERDNMNALPPDFS</sequence>
<accession>A0A0E9QP79</accession>
<dbReference type="AlphaFoldDB" id="A0A0E9QP79"/>
<evidence type="ECO:0000313" key="1">
    <source>
        <dbReference type="EMBL" id="JAH17898.1"/>
    </source>
</evidence>
<organism evidence="1">
    <name type="scientific">Anguilla anguilla</name>
    <name type="common">European freshwater eel</name>
    <name type="synonym">Muraena anguilla</name>
    <dbReference type="NCBI Taxonomy" id="7936"/>
    <lineage>
        <taxon>Eukaryota</taxon>
        <taxon>Metazoa</taxon>
        <taxon>Chordata</taxon>
        <taxon>Craniata</taxon>
        <taxon>Vertebrata</taxon>
        <taxon>Euteleostomi</taxon>
        <taxon>Actinopterygii</taxon>
        <taxon>Neopterygii</taxon>
        <taxon>Teleostei</taxon>
        <taxon>Anguilliformes</taxon>
        <taxon>Anguillidae</taxon>
        <taxon>Anguilla</taxon>
    </lineage>
</organism>
<protein>
    <submittedName>
        <fullName evidence="1">Uncharacterized protein</fullName>
    </submittedName>
</protein>